<dbReference type="PANTHER" id="PTHR33050">
    <property type="entry name" value="REVERSE TRANSCRIPTASE DOMAIN-CONTAINING PROTEIN"/>
    <property type="match status" value="1"/>
</dbReference>
<feature type="non-terminal residue" evidence="2">
    <location>
        <position position="1"/>
    </location>
</feature>
<gene>
    <name evidence="2" type="ORF">PMEA_00011659</name>
</gene>
<evidence type="ECO:0000256" key="1">
    <source>
        <dbReference type="ARBA" id="ARBA00023125"/>
    </source>
</evidence>
<evidence type="ECO:0000313" key="3">
    <source>
        <dbReference type="Proteomes" id="UP001159428"/>
    </source>
</evidence>
<dbReference type="Proteomes" id="UP001159428">
    <property type="component" value="Unassembled WGS sequence"/>
</dbReference>
<reference evidence="2 3" key="1">
    <citation type="submission" date="2022-05" db="EMBL/GenBank/DDBJ databases">
        <authorList>
            <consortium name="Genoscope - CEA"/>
            <person name="William W."/>
        </authorList>
    </citation>
    <scope>NUCLEOTIDE SEQUENCE [LARGE SCALE GENOMIC DNA]</scope>
</reference>
<dbReference type="Gene3D" id="1.10.150.130">
    <property type="match status" value="1"/>
</dbReference>
<dbReference type="PANTHER" id="PTHR33050:SF7">
    <property type="entry name" value="RIBONUCLEASE H"/>
    <property type="match status" value="1"/>
</dbReference>
<dbReference type="SUPFAM" id="SSF56672">
    <property type="entry name" value="DNA/RNA polymerases"/>
    <property type="match status" value="1"/>
</dbReference>
<dbReference type="AlphaFoldDB" id="A0AAU9WRS6"/>
<proteinExistence type="predicted"/>
<dbReference type="GO" id="GO:0003677">
    <property type="term" value="F:DNA binding"/>
    <property type="evidence" value="ECO:0007669"/>
    <property type="project" value="UniProtKB-KW"/>
</dbReference>
<keyword evidence="1" id="KW-0238">DNA-binding</keyword>
<dbReference type="InterPro" id="IPR043502">
    <property type="entry name" value="DNA/RNA_pol_sf"/>
</dbReference>
<sequence>SKGSEFPLVEPCVKGRLANAFEFWEKVLEAPPFVMDIIRQGYSVGEWLGFLINTIQFMFQIPEAKLAKLKRSLESMILAGYATYRELARHAGFIISLSLAVGPIARLFTRQMYFFIQSRPSWDVSFTSSEALLQELKFWLQHIDSFNGYSIRGVFSAESTIYTDASDFAFGGYLATLGGEPVRGMFSPADVHSSSTYHELKAVFYVLKSYADSLKHQRVKVFVDNMGASRILMVGSSKLHLQQIAVDIFSICLSFDISLDSQWLPCEENAHISKVGVWKEAWKLSDPELSIQVPHLLDLILASNAPSTTSRYSYGWARWRRWTQSKQGVSFMPAHPLCIALYLLELTEDALQKNSGCSAIDSALYGIRWAHKIAGLESPTEHPTVIAAAEGARRKLSMPVRPKQPLDLETVVRVAQYYNTALASLADIRFLFVFLAGYAGISYSTIRDEFKKYVSPFVNDPSDYCLHSLKSGGASNDGYKLSDPELKDRHAGWKNPCTKRRYIKRSHSEMLEVTRSMGI</sequence>
<evidence type="ECO:0000313" key="2">
    <source>
        <dbReference type="EMBL" id="CAH3123996.1"/>
    </source>
</evidence>
<protein>
    <submittedName>
        <fullName evidence="2">Uncharacterized protein</fullName>
    </submittedName>
</protein>
<dbReference type="InterPro" id="IPR010998">
    <property type="entry name" value="Integrase_recombinase_N"/>
</dbReference>
<dbReference type="EMBL" id="CALNXJ010000020">
    <property type="protein sequence ID" value="CAH3123996.1"/>
    <property type="molecule type" value="Genomic_DNA"/>
</dbReference>
<keyword evidence="3" id="KW-1185">Reference proteome</keyword>
<dbReference type="InterPro" id="IPR052055">
    <property type="entry name" value="Hepadnavirus_pol/RT"/>
</dbReference>
<name>A0AAU9WRS6_9CNID</name>
<accession>A0AAU9WRS6</accession>
<comment type="caution">
    <text evidence="2">The sequence shown here is derived from an EMBL/GenBank/DDBJ whole genome shotgun (WGS) entry which is preliminary data.</text>
</comment>
<dbReference type="SUPFAM" id="SSF47823">
    <property type="entry name" value="lambda integrase-like, N-terminal domain"/>
    <property type="match status" value="1"/>
</dbReference>
<organism evidence="2 3">
    <name type="scientific">Pocillopora meandrina</name>
    <dbReference type="NCBI Taxonomy" id="46732"/>
    <lineage>
        <taxon>Eukaryota</taxon>
        <taxon>Metazoa</taxon>
        <taxon>Cnidaria</taxon>
        <taxon>Anthozoa</taxon>
        <taxon>Hexacorallia</taxon>
        <taxon>Scleractinia</taxon>
        <taxon>Astrocoeniina</taxon>
        <taxon>Pocilloporidae</taxon>
        <taxon>Pocillopora</taxon>
    </lineage>
</organism>